<evidence type="ECO:0000313" key="5">
    <source>
        <dbReference type="Proteomes" id="UP000051634"/>
    </source>
</evidence>
<feature type="signal peptide" evidence="1">
    <location>
        <begin position="1"/>
        <end position="21"/>
    </location>
</feature>
<dbReference type="AlphaFoldDB" id="A0A0T5Z591"/>
<sequence length="110" mass="12456">MSRKSYFLLSLSGLLLTPAFAEEPAAVPEPPQIPSAVIDGEALEPEITILKREDRTIHEYRINGQLYMVKVVPQAGAPYYMVDRDGDGEFDSRHREPGDVAVPQWVIFRW</sequence>
<keyword evidence="1" id="KW-0732">Signal</keyword>
<name>A0A0T5Z591_9GAMM</name>
<dbReference type="STRING" id="54398.Ga0074115_101196"/>
<dbReference type="InterPro" id="IPR021357">
    <property type="entry name" value="DUF2782"/>
</dbReference>
<keyword evidence="5" id="KW-1185">Reference proteome</keyword>
<dbReference type="EMBL" id="LMXI01000420">
    <property type="protein sequence ID" value="KRT58071.1"/>
    <property type="molecule type" value="Genomic_DNA"/>
</dbReference>
<evidence type="ECO:0008006" key="6">
    <source>
        <dbReference type="Google" id="ProtNLM"/>
    </source>
</evidence>
<gene>
    <name evidence="2" type="ORF">Ga0074115_101196</name>
    <name evidence="3" type="ORF">Ga0076813_12745</name>
</gene>
<organism evidence="3 4">
    <name type="scientific">endosymbiont of Ridgeia piscesae</name>
    <dbReference type="NCBI Taxonomy" id="54398"/>
    <lineage>
        <taxon>Bacteria</taxon>
        <taxon>Pseudomonadati</taxon>
        <taxon>Pseudomonadota</taxon>
        <taxon>Gammaproteobacteria</taxon>
        <taxon>sulfur-oxidizing symbionts</taxon>
    </lineage>
</organism>
<dbReference type="EMBL" id="LDXT01000095">
    <property type="protein sequence ID" value="KRT53860.1"/>
    <property type="molecule type" value="Genomic_DNA"/>
</dbReference>
<reference evidence="4 5" key="1">
    <citation type="submission" date="2015-11" db="EMBL/GenBank/DDBJ databases">
        <title>The genome of Candidatus Endoriftia persephone in Ridgeia piscesae and population structure of the North Eastern Pacific vestimentiferan symbionts.</title>
        <authorList>
            <person name="Perez M."/>
            <person name="Juniper K.S."/>
        </authorList>
    </citation>
    <scope>NUCLEOTIDE SEQUENCE [LARGE SCALE GENOMIC DNA]</scope>
    <source>
        <strain evidence="3">Ind10</strain>
        <strain evidence="2">Ind11</strain>
    </source>
</reference>
<dbReference type="Proteomes" id="UP000051276">
    <property type="component" value="Unassembled WGS sequence"/>
</dbReference>
<evidence type="ECO:0000256" key="1">
    <source>
        <dbReference type="SAM" id="SignalP"/>
    </source>
</evidence>
<dbReference type="RefSeq" id="WP_057955931.1">
    <property type="nucleotide sequence ID" value="NZ_KQ556899.1"/>
</dbReference>
<dbReference type="Gene3D" id="2.20.130.30">
    <property type="entry name" value="Protein of unknown function DUF2782"/>
    <property type="match status" value="1"/>
</dbReference>
<dbReference type="OrthoDB" id="5296182at2"/>
<dbReference type="PATRIC" id="fig|54398.3.peg.201"/>
<evidence type="ECO:0000313" key="3">
    <source>
        <dbReference type="EMBL" id="KRT58071.1"/>
    </source>
</evidence>
<comment type="caution">
    <text evidence="3">The sequence shown here is derived from an EMBL/GenBank/DDBJ whole genome shotgun (WGS) entry which is preliminary data.</text>
</comment>
<evidence type="ECO:0000313" key="4">
    <source>
        <dbReference type="Proteomes" id="UP000051276"/>
    </source>
</evidence>
<evidence type="ECO:0000313" key="2">
    <source>
        <dbReference type="EMBL" id="KRT53860.1"/>
    </source>
</evidence>
<proteinExistence type="predicted"/>
<dbReference type="Proteomes" id="UP000051634">
    <property type="component" value="Unassembled WGS sequence"/>
</dbReference>
<protein>
    <recommendedName>
        <fullName evidence="6">DUF2782 domain-containing protein</fullName>
    </recommendedName>
</protein>
<feature type="chain" id="PRO_5010437752" description="DUF2782 domain-containing protein" evidence="1">
    <location>
        <begin position="22"/>
        <end position="110"/>
    </location>
</feature>
<dbReference type="Pfam" id="PF11191">
    <property type="entry name" value="DUF2782"/>
    <property type="match status" value="1"/>
</dbReference>
<accession>A0A0T5Z591</accession>